<dbReference type="KEGG" id="egl:EGR_07093"/>
<dbReference type="GeneID" id="36342808"/>
<name>W6U9M2_ECHGR</name>
<accession>W6U9M2</accession>
<sequence>MGGICGSRIIMQPNSTPGVTVALSIRITCKPCEIGADIRPYNRAKRMVTMGGLRSGSGEESPKPHTPTYRRFKQFSALEWERGRRVEVGGSRKINWRQIVVKKDIADGGNQSGAIPEMAKEKFCCARKKSDAEQAEEIE</sequence>
<gene>
    <name evidence="1" type="ORF">EGR_07093</name>
</gene>
<proteinExistence type="predicted"/>
<reference evidence="1 2" key="1">
    <citation type="journal article" date="2013" name="Nat. Genet.">
        <title>The genome of the hydatid tapeworm Echinococcus granulosus.</title>
        <authorList>
            <person name="Zheng H."/>
            <person name="Zhang W."/>
            <person name="Zhang L."/>
            <person name="Zhang Z."/>
            <person name="Li J."/>
            <person name="Lu G."/>
            <person name="Zhu Y."/>
            <person name="Wang Y."/>
            <person name="Huang Y."/>
            <person name="Liu J."/>
            <person name="Kang H."/>
            <person name="Chen J."/>
            <person name="Wang L."/>
            <person name="Chen A."/>
            <person name="Yu S."/>
            <person name="Gao Z."/>
            <person name="Jin L."/>
            <person name="Gu W."/>
            <person name="Wang Z."/>
            <person name="Zhao L."/>
            <person name="Shi B."/>
            <person name="Wen H."/>
            <person name="Lin R."/>
            <person name="Jones M.K."/>
            <person name="Brejova B."/>
            <person name="Vinar T."/>
            <person name="Zhao G."/>
            <person name="McManus D.P."/>
            <person name="Chen Z."/>
            <person name="Zhou Y."/>
            <person name="Wang S."/>
        </authorList>
    </citation>
    <scope>NUCLEOTIDE SEQUENCE [LARGE SCALE GENOMIC DNA]</scope>
</reference>
<organism evidence="1 2">
    <name type="scientific">Echinococcus granulosus</name>
    <name type="common">Hydatid tapeworm</name>
    <dbReference type="NCBI Taxonomy" id="6210"/>
    <lineage>
        <taxon>Eukaryota</taxon>
        <taxon>Metazoa</taxon>
        <taxon>Spiralia</taxon>
        <taxon>Lophotrochozoa</taxon>
        <taxon>Platyhelminthes</taxon>
        <taxon>Cestoda</taxon>
        <taxon>Eucestoda</taxon>
        <taxon>Cyclophyllidea</taxon>
        <taxon>Taeniidae</taxon>
        <taxon>Echinococcus</taxon>
        <taxon>Echinococcus granulosus group</taxon>
    </lineage>
</organism>
<evidence type="ECO:0000313" key="1">
    <source>
        <dbReference type="EMBL" id="EUB58073.1"/>
    </source>
</evidence>
<dbReference type="Proteomes" id="UP000019149">
    <property type="component" value="Unassembled WGS sequence"/>
</dbReference>
<dbReference type="CTD" id="36342808"/>
<dbReference type="EMBL" id="APAU02000069">
    <property type="protein sequence ID" value="EUB58073.1"/>
    <property type="molecule type" value="Genomic_DNA"/>
</dbReference>
<keyword evidence="2" id="KW-1185">Reference proteome</keyword>
<dbReference type="AlphaFoldDB" id="W6U9M2"/>
<comment type="caution">
    <text evidence="1">The sequence shown here is derived from an EMBL/GenBank/DDBJ whole genome shotgun (WGS) entry which is preliminary data.</text>
</comment>
<dbReference type="RefSeq" id="XP_024349269.1">
    <property type="nucleotide sequence ID" value="XM_024496342.1"/>
</dbReference>
<evidence type="ECO:0000313" key="2">
    <source>
        <dbReference type="Proteomes" id="UP000019149"/>
    </source>
</evidence>
<protein>
    <submittedName>
        <fullName evidence="1">Uncharacterized protein</fullName>
    </submittedName>
</protein>